<dbReference type="PROSITE" id="PS01005">
    <property type="entry name" value="FORMATE_NITRITE_TP_1"/>
    <property type="match status" value="1"/>
</dbReference>
<protein>
    <submittedName>
        <fullName evidence="7">Formate transporter FocA</fullName>
    </submittedName>
</protein>
<gene>
    <name evidence="7" type="ORF">TNO010_110049</name>
</gene>
<name>A0A2I2LD12_9FLAO</name>
<sequence>MSTKVFSPEEIVNQTLNSSVKKVEKSFLTSLLLGILAGSFIGLGALFYTIVKSDQTYSFATKQILGGFVFSLGLILVIIAGAELFTGNNLIAIAWAEKKVSTKQMMRNWGIIFFSNMIGAISLAVMVYFSGHLDMNNGAIAETYLKMADAKCNLPFMTAFFRGILCNILVCLGVWMAMGGKTITDKILAIVFPITLFVAAGFEHSIANLFIIPLGLLIKTFSDVQITTSFLSISGMIKNLIPVILGNIIGGSVFIGLMYHLIFLNNKKKA</sequence>
<dbReference type="AlphaFoldDB" id="A0A2I2LD12"/>
<dbReference type="InterPro" id="IPR000292">
    <property type="entry name" value="For/NO2_transpt"/>
</dbReference>
<dbReference type="GO" id="GO:0015499">
    <property type="term" value="F:formate transmembrane transporter activity"/>
    <property type="evidence" value="ECO:0007669"/>
    <property type="project" value="TreeGrafter"/>
</dbReference>
<keyword evidence="4 6" id="KW-0472">Membrane</keyword>
<dbReference type="RefSeq" id="WP_058884032.1">
    <property type="nucleotide sequence ID" value="NZ_JAFMUG010000003.1"/>
</dbReference>
<organism evidence="7 8">
    <name type="scientific">Tenacibaculum finnmarkense genomovar ulcerans</name>
    <dbReference type="NCBI Taxonomy" id="2781388"/>
    <lineage>
        <taxon>Bacteria</taxon>
        <taxon>Pseudomonadati</taxon>
        <taxon>Bacteroidota</taxon>
        <taxon>Flavobacteriia</taxon>
        <taxon>Flavobacteriales</taxon>
        <taxon>Flavobacteriaceae</taxon>
        <taxon>Tenacibaculum</taxon>
        <taxon>Tenacibaculum finnmarkense</taxon>
    </lineage>
</organism>
<dbReference type="PANTHER" id="PTHR30520">
    <property type="entry name" value="FORMATE TRANSPORTER-RELATED"/>
    <property type="match status" value="1"/>
</dbReference>
<dbReference type="EMBL" id="OENE01000003">
    <property type="protein sequence ID" value="SOS58076.1"/>
    <property type="molecule type" value="Genomic_DNA"/>
</dbReference>
<reference evidence="7 8" key="1">
    <citation type="submission" date="2017-11" db="EMBL/GenBank/DDBJ databases">
        <authorList>
            <person name="Duchaud E."/>
        </authorList>
    </citation>
    <scope>NUCLEOTIDE SEQUENCE [LARGE SCALE GENOMIC DNA]</scope>
    <source>
        <strain evidence="7 8">TNO010</strain>
    </source>
</reference>
<feature type="transmembrane region" description="Helical" evidence="6">
    <location>
        <begin position="187"/>
        <end position="212"/>
    </location>
</feature>
<evidence type="ECO:0000313" key="8">
    <source>
        <dbReference type="Proteomes" id="UP000490060"/>
    </source>
</evidence>
<dbReference type="InterPro" id="IPR023271">
    <property type="entry name" value="Aquaporin-like"/>
</dbReference>
<evidence type="ECO:0000256" key="6">
    <source>
        <dbReference type="SAM" id="Phobius"/>
    </source>
</evidence>
<comment type="subcellular location">
    <subcellularLocation>
        <location evidence="1">Membrane</location>
        <topology evidence="1">Multi-pass membrane protein</topology>
    </subcellularLocation>
</comment>
<feature type="transmembrane region" description="Helical" evidence="6">
    <location>
        <begin position="154"/>
        <end position="175"/>
    </location>
</feature>
<evidence type="ECO:0000256" key="4">
    <source>
        <dbReference type="ARBA" id="ARBA00023136"/>
    </source>
</evidence>
<keyword evidence="3 6" id="KW-1133">Transmembrane helix</keyword>
<comment type="similarity">
    <text evidence="5">Belongs to the FNT transporter (TC 1.A.16) family.</text>
</comment>
<evidence type="ECO:0000256" key="3">
    <source>
        <dbReference type="ARBA" id="ARBA00022989"/>
    </source>
</evidence>
<dbReference type="InterPro" id="IPR024002">
    <property type="entry name" value="For/NO2_transpt_CS"/>
</dbReference>
<dbReference type="PANTHER" id="PTHR30520:SF6">
    <property type="entry name" value="FORMATE_NITRATE FAMILY TRANSPORTER (EUROFUNG)"/>
    <property type="match status" value="1"/>
</dbReference>
<feature type="transmembrane region" description="Helical" evidence="6">
    <location>
        <begin position="108"/>
        <end position="129"/>
    </location>
</feature>
<evidence type="ECO:0000256" key="5">
    <source>
        <dbReference type="ARBA" id="ARBA00049660"/>
    </source>
</evidence>
<feature type="transmembrane region" description="Helical" evidence="6">
    <location>
        <begin position="240"/>
        <end position="264"/>
    </location>
</feature>
<evidence type="ECO:0000256" key="2">
    <source>
        <dbReference type="ARBA" id="ARBA00022692"/>
    </source>
</evidence>
<evidence type="ECO:0000256" key="1">
    <source>
        <dbReference type="ARBA" id="ARBA00004141"/>
    </source>
</evidence>
<dbReference type="Gene3D" id="1.20.1080.10">
    <property type="entry name" value="Glycerol uptake facilitator protein"/>
    <property type="match status" value="1"/>
</dbReference>
<dbReference type="NCBIfam" id="TIGR00790">
    <property type="entry name" value="fnt"/>
    <property type="match status" value="1"/>
</dbReference>
<dbReference type="Proteomes" id="UP000490060">
    <property type="component" value="Unassembled WGS sequence"/>
</dbReference>
<dbReference type="GeneID" id="79923340"/>
<proteinExistence type="inferred from homology"/>
<feature type="transmembrane region" description="Helical" evidence="6">
    <location>
        <begin position="68"/>
        <end position="96"/>
    </location>
</feature>
<dbReference type="GO" id="GO:0005886">
    <property type="term" value="C:plasma membrane"/>
    <property type="evidence" value="ECO:0007669"/>
    <property type="project" value="TreeGrafter"/>
</dbReference>
<feature type="transmembrane region" description="Helical" evidence="6">
    <location>
        <begin position="27"/>
        <end position="48"/>
    </location>
</feature>
<evidence type="ECO:0000313" key="7">
    <source>
        <dbReference type="EMBL" id="SOS58076.1"/>
    </source>
</evidence>
<keyword evidence="2 6" id="KW-0812">Transmembrane</keyword>
<dbReference type="Pfam" id="PF01226">
    <property type="entry name" value="Form_Nir_trans"/>
    <property type="match status" value="1"/>
</dbReference>
<accession>A0A2I2LD12</accession>